<feature type="domain" description="HTH tetR-type" evidence="6">
    <location>
        <begin position="11"/>
        <end position="71"/>
    </location>
</feature>
<dbReference type="Gene3D" id="1.10.357.10">
    <property type="entry name" value="Tetracycline Repressor, domain 2"/>
    <property type="match status" value="1"/>
</dbReference>
<sequence>MASRGPYAKGLAKREEILDVALDEFARRGYDRTSMREIARQSGLSQAGLLHYFSAKEELFLAVLRRRDDRTTAPDEYSHSHSVGELLGAVERNADEPGLVRLFVSMSAESAVGDGSVAHDFFVERYRWLTEEIATDIRAQQEAGEFSTAVDPEDAASILVAVADGLQLQWLLRPESVDMGARISMFWSLLKAGASVRQGDFLD</sequence>
<keyword evidence="4" id="KW-0804">Transcription</keyword>
<dbReference type="Pfam" id="PF13977">
    <property type="entry name" value="TetR_C_6"/>
    <property type="match status" value="1"/>
</dbReference>
<evidence type="ECO:0000256" key="1">
    <source>
        <dbReference type="ARBA" id="ARBA00022491"/>
    </source>
</evidence>
<dbReference type="Pfam" id="PF00440">
    <property type="entry name" value="TetR_N"/>
    <property type="match status" value="1"/>
</dbReference>
<dbReference type="InterPro" id="IPR001647">
    <property type="entry name" value="HTH_TetR"/>
</dbReference>
<dbReference type="SUPFAM" id="SSF46689">
    <property type="entry name" value="Homeodomain-like"/>
    <property type="match status" value="1"/>
</dbReference>
<dbReference type="SUPFAM" id="SSF48498">
    <property type="entry name" value="Tetracyclin repressor-like, C-terminal domain"/>
    <property type="match status" value="1"/>
</dbReference>
<dbReference type="PROSITE" id="PS50977">
    <property type="entry name" value="HTH_TETR_2"/>
    <property type="match status" value="1"/>
</dbReference>
<evidence type="ECO:0000313" key="7">
    <source>
        <dbReference type="EMBL" id="MEG3616420.1"/>
    </source>
</evidence>
<evidence type="ECO:0000256" key="5">
    <source>
        <dbReference type="PROSITE-ProRule" id="PRU00335"/>
    </source>
</evidence>
<comment type="caution">
    <text evidence="7">The sequence shown here is derived from an EMBL/GenBank/DDBJ whole genome shotgun (WGS) entry which is preliminary data.</text>
</comment>
<evidence type="ECO:0000313" key="8">
    <source>
        <dbReference type="Proteomes" id="UP001310387"/>
    </source>
</evidence>
<dbReference type="InterPro" id="IPR036271">
    <property type="entry name" value="Tet_transcr_reg_TetR-rel_C_sf"/>
</dbReference>
<organism evidence="7 8">
    <name type="scientific">Isoptericola haloaureus</name>
    <dbReference type="NCBI Taxonomy" id="1542902"/>
    <lineage>
        <taxon>Bacteria</taxon>
        <taxon>Bacillati</taxon>
        <taxon>Actinomycetota</taxon>
        <taxon>Actinomycetes</taxon>
        <taxon>Micrococcales</taxon>
        <taxon>Promicromonosporaceae</taxon>
        <taxon>Isoptericola</taxon>
    </lineage>
</organism>
<keyword evidence="8" id="KW-1185">Reference proteome</keyword>
<evidence type="ECO:0000259" key="6">
    <source>
        <dbReference type="PROSITE" id="PS50977"/>
    </source>
</evidence>
<gene>
    <name evidence="7" type="ORF">V5O49_14915</name>
</gene>
<keyword evidence="1" id="KW-0678">Repressor</keyword>
<proteinExistence type="predicted"/>
<protein>
    <submittedName>
        <fullName evidence="7">TetR/AcrR family transcriptional regulator</fullName>
    </submittedName>
</protein>
<dbReference type="InterPro" id="IPR009057">
    <property type="entry name" value="Homeodomain-like_sf"/>
</dbReference>
<keyword evidence="3 5" id="KW-0238">DNA-binding</keyword>
<evidence type="ECO:0000256" key="4">
    <source>
        <dbReference type="ARBA" id="ARBA00023163"/>
    </source>
</evidence>
<evidence type="ECO:0000256" key="3">
    <source>
        <dbReference type="ARBA" id="ARBA00023125"/>
    </source>
</evidence>
<dbReference type="InterPro" id="IPR050109">
    <property type="entry name" value="HTH-type_TetR-like_transc_reg"/>
</dbReference>
<dbReference type="Proteomes" id="UP001310387">
    <property type="component" value="Unassembled WGS sequence"/>
</dbReference>
<keyword evidence="2" id="KW-0805">Transcription regulation</keyword>
<dbReference type="PANTHER" id="PTHR30055">
    <property type="entry name" value="HTH-TYPE TRANSCRIPTIONAL REGULATOR RUTR"/>
    <property type="match status" value="1"/>
</dbReference>
<dbReference type="PANTHER" id="PTHR30055:SF234">
    <property type="entry name" value="HTH-TYPE TRANSCRIPTIONAL REGULATOR BETI"/>
    <property type="match status" value="1"/>
</dbReference>
<reference evidence="7" key="1">
    <citation type="journal article" date="2024" name="Antonie Van Leeuwenhoek">
        <title>Isoptericola haloaureus sp. nov., a dimorphic actinobacterium isolated from mangrove sediments of southeast India, implicating biosaline agricultural significance through nitrogen fixation and salt tolerance genes.</title>
        <authorList>
            <person name="Prathaban M."/>
            <person name="Prathiviraj R."/>
            <person name="Ravichandran M."/>
            <person name="Natarajan S.D."/>
            <person name="Sobanaa M."/>
            <person name="Hari Krishna Kumar S."/>
            <person name="Chandrasekar V."/>
            <person name="Selvin J."/>
        </authorList>
    </citation>
    <scope>NUCLEOTIDE SEQUENCE</scope>
    <source>
        <strain evidence="7">MP1014</strain>
    </source>
</reference>
<name>A0ABU7ZAJ8_9MICO</name>
<dbReference type="PRINTS" id="PR00455">
    <property type="entry name" value="HTHTETR"/>
</dbReference>
<dbReference type="RefSeq" id="WP_332902896.1">
    <property type="nucleotide sequence ID" value="NZ_JBAGLP010000118.1"/>
</dbReference>
<accession>A0ABU7ZAJ8</accession>
<reference evidence="7" key="2">
    <citation type="submission" date="2024-02" db="EMBL/GenBank/DDBJ databases">
        <authorList>
            <person name="Prathaban M."/>
            <person name="Mythili R."/>
            <person name="Sharmila Devi N."/>
            <person name="Sobanaa M."/>
            <person name="Prathiviraj R."/>
            <person name="Selvin J."/>
        </authorList>
    </citation>
    <scope>NUCLEOTIDE SEQUENCE</scope>
    <source>
        <strain evidence="7">MP1014</strain>
    </source>
</reference>
<dbReference type="InterPro" id="IPR039538">
    <property type="entry name" value="BetI_C"/>
</dbReference>
<dbReference type="EMBL" id="JBAGLP010000118">
    <property type="protein sequence ID" value="MEG3616420.1"/>
    <property type="molecule type" value="Genomic_DNA"/>
</dbReference>
<evidence type="ECO:0000256" key="2">
    <source>
        <dbReference type="ARBA" id="ARBA00023015"/>
    </source>
</evidence>
<feature type="DNA-binding region" description="H-T-H motif" evidence="5">
    <location>
        <begin position="34"/>
        <end position="53"/>
    </location>
</feature>